<accession>A0A1Q2YDH5</accession>
<comment type="caution">
    <text evidence="1">The sequence shown here is derived from an EMBL/GenBank/DDBJ whole genome shotgun (WGS) entry which is preliminary data.</text>
</comment>
<dbReference type="OrthoDB" id="46189at2759"/>
<sequence>MNEITSAENEQLMKLAFKRSDYNSKSLSNLSKFNAHLSKIQAEKVQEENRPVILRNVVHDLNYSLITLKHNLVSELQSSEENYNTLNDFSAVSLNNQQSMDLDEGLDYYQTVSTPVSNAFVLLAKHIYLIRYLFQDEVENQPKLFAVVKYKQLCGEFNNLLESNIIKLKHEADSDFILNLFVSYLIANDLCPIDVLKKILEKRLAEFKSLVTTKRPFQELLNYVFVTIQFMNFIQSRVQVTISRLQNAIGSSNWVQQTSFQKWSKWLYKNPTLKSDNDIQVQYKFEAYSDRIDKGDFADTMKQLKINVSQLLLDKFNAAFDKSSENLTDLVILLRYALISFKHFTSLSTLPVGSDNIVDYLIERWRKEFLVKLTSKLNEFENIGHLILETFGNEELINSIVNSSSESCLYEFDDDFSMGELLQFPGDKSSNDQVFVLLDAFKQDLKSTGNSIDSLKTLSTLVLKPLLSIDDYEDDDFWVQVSVKLKDILSESVNSSISILNKSISTFFDKISSLLEESKSGVSNTRIFYMIRILVQLEEKIQLNEFYETFSTHSNTSIDTRIKLSELIEPLLANYFKVIVDSIFNAKYASKLEKLLEERFKPSKDYVEFMLWENISDEKRIPTTSSIEYSELLLSFCSDLISASGKNYSNYFILPSFEKVRQETVKLLISKLNGYINTLNETKIDANDGTVNSKLLLTYADCLFTNFFLNTEVPGEESHTKFAEIFKPLADADYRKQITYSILENYKNQSLIYYPLSI</sequence>
<proteinExistence type="predicted"/>
<dbReference type="AlphaFoldDB" id="A0A1Q2YDH5"/>
<protein>
    <submittedName>
        <fullName evidence="1">Uncharacterized protein</fullName>
    </submittedName>
</protein>
<organism evidence="1 2">
    <name type="scientific">Pichia membranifaciens</name>
    <dbReference type="NCBI Taxonomy" id="4926"/>
    <lineage>
        <taxon>Eukaryota</taxon>
        <taxon>Fungi</taxon>
        <taxon>Dikarya</taxon>
        <taxon>Ascomycota</taxon>
        <taxon>Saccharomycotina</taxon>
        <taxon>Pichiomycetes</taxon>
        <taxon>Pichiales</taxon>
        <taxon>Pichiaceae</taxon>
        <taxon>Pichia</taxon>
    </lineage>
</organism>
<evidence type="ECO:0000313" key="1">
    <source>
        <dbReference type="EMBL" id="GAV27582.1"/>
    </source>
</evidence>
<keyword evidence="2" id="KW-1185">Reference proteome</keyword>
<dbReference type="EMBL" id="BDGI01000041">
    <property type="protein sequence ID" value="GAV27582.1"/>
    <property type="molecule type" value="Genomic_DNA"/>
</dbReference>
<reference evidence="1 2" key="1">
    <citation type="submission" date="2016-08" db="EMBL/GenBank/DDBJ databases">
        <title>Whole genome shotgun sequence of Pichia membranifaciens KS47-1.</title>
        <authorList>
            <person name="Konishi M."/>
            <person name="Ishida M."/>
            <person name="Arakawa T."/>
            <person name="Kato Y."/>
            <person name="Horiuchi J."/>
        </authorList>
    </citation>
    <scope>NUCLEOTIDE SEQUENCE [LARGE SCALE GENOMIC DNA]</scope>
    <source>
        <strain evidence="1 2">KS47-1</strain>
    </source>
</reference>
<evidence type="ECO:0000313" key="2">
    <source>
        <dbReference type="Proteomes" id="UP000186136"/>
    </source>
</evidence>
<gene>
    <name evidence="1" type="ORF">PMKS-001050</name>
</gene>
<name>A0A1Q2YDH5_9ASCO</name>
<dbReference type="Proteomes" id="UP000186136">
    <property type="component" value="Unassembled WGS sequence"/>
</dbReference>